<evidence type="ECO:0000313" key="5">
    <source>
        <dbReference type="Proteomes" id="UP000050509"/>
    </source>
</evidence>
<dbReference type="SUPFAM" id="SSF103481">
    <property type="entry name" value="Multidrug resistance efflux transporter EmrE"/>
    <property type="match status" value="1"/>
</dbReference>
<dbReference type="GO" id="GO:0016020">
    <property type="term" value="C:membrane"/>
    <property type="evidence" value="ECO:0007669"/>
    <property type="project" value="InterPro"/>
</dbReference>
<keyword evidence="2" id="KW-0812">Transmembrane</keyword>
<organism evidence="4 5">
    <name type="scientific">Kouleothrix aurantiaca</name>
    <dbReference type="NCBI Taxonomy" id="186479"/>
    <lineage>
        <taxon>Bacteria</taxon>
        <taxon>Bacillati</taxon>
        <taxon>Chloroflexota</taxon>
        <taxon>Chloroflexia</taxon>
        <taxon>Chloroflexales</taxon>
        <taxon>Roseiflexineae</taxon>
        <taxon>Roseiflexaceae</taxon>
        <taxon>Kouleothrix</taxon>
    </lineage>
</organism>
<feature type="transmembrane region" description="Helical" evidence="2">
    <location>
        <begin position="12"/>
        <end position="31"/>
    </location>
</feature>
<comment type="caution">
    <text evidence="4">The sequence shown here is derived from an EMBL/GenBank/DDBJ whole genome shotgun (WGS) entry which is preliminary data.</text>
</comment>
<dbReference type="EMBL" id="LJCR01000224">
    <property type="protein sequence ID" value="KPV53582.1"/>
    <property type="molecule type" value="Genomic_DNA"/>
</dbReference>
<evidence type="ECO:0000313" key="4">
    <source>
        <dbReference type="EMBL" id="KPV53582.1"/>
    </source>
</evidence>
<name>A0A0P9FAB1_9CHLR</name>
<dbReference type="InterPro" id="IPR000620">
    <property type="entry name" value="EamA_dom"/>
</dbReference>
<dbReference type="AlphaFoldDB" id="A0A0P9FAB1"/>
<feature type="domain" description="EamA" evidence="3">
    <location>
        <begin position="8"/>
        <end position="145"/>
    </location>
</feature>
<feature type="transmembrane region" description="Helical" evidence="2">
    <location>
        <begin position="99"/>
        <end position="122"/>
    </location>
</feature>
<feature type="transmembrane region" description="Helical" evidence="2">
    <location>
        <begin position="43"/>
        <end position="61"/>
    </location>
</feature>
<protein>
    <recommendedName>
        <fullName evidence="3">EamA domain-containing protein</fullName>
    </recommendedName>
</protein>
<comment type="similarity">
    <text evidence="1">Belongs to the EamA transporter family.</text>
</comment>
<evidence type="ECO:0000259" key="3">
    <source>
        <dbReference type="Pfam" id="PF00892"/>
    </source>
</evidence>
<feature type="non-terminal residue" evidence="4">
    <location>
        <position position="234"/>
    </location>
</feature>
<dbReference type="PANTHER" id="PTHR22911">
    <property type="entry name" value="ACYL-MALONYL CONDENSING ENZYME-RELATED"/>
    <property type="match status" value="1"/>
</dbReference>
<feature type="transmembrane region" description="Helical" evidence="2">
    <location>
        <begin position="134"/>
        <end position="155"/>
    </location>
</feature>
<dbReference type="PANTHER" id="PTHR22911:SF79">
    <property type="entry name" value="MOBA-LIKE NTP TRANSFERASE DOMAIN-CONTAINING PROTEIN"/>
    <property type="match status" value="1"/>
</dbReference>
<dbReference type="Proteomes" id="UP000050509">
    <property type="component" value="Unassembled WGS sequence"/>
</dbReference>
<feature type="transmembrane region" description="Helical" evidence="2">
    <location>
        <begin position="161"/>
        <end position="184"/>
    </location>
</feature>
<reference evidence="4 5" key="1">
    <citation type="submission" date="2015-09" db="EMBL/GenBank/DDBJ databases">
        <title>Draft genome sequence of Kouleothrix aurantiaca JCM 19913.</title>
        <authorList>
            <person name="Hemp J."/>
        </authorList>
    </citation>
    <scope>NUCLEOTIDE SEQUENCE [LARGE SCALE GENOMIC DNA]</scope>
    <source>
        <strain evidence="4 5">COM-B</strain>
    </source>
</reference>
<sequence>MRGNQASRGLILILLAAIMWGTVGVATKYIYQVSGTNALSIGFFRLLIATPVLVAFCWFTLGRRAFQIARRDLLFMILLGGAMAQYQVCYFAAIARVGVAIAVLITLCTAPVMVALFSAIMLRERLSGPALLSLGAALLGTVLLIMSGGGANVAIVPGQTLAGVLLALASALGYSTIALCTRTLAGRYHPLQPITVGFAAGALLLLPVALASGLVVSYPLGGWLALLHLGLVPT</sequence>
<accession>A0A0P9FAB1</accession>
<evidence type="ECO:0000256" key="1">
    <source>
        <dbReference type="ARBA" id="ARBA00007362"/>
    </source>
</evidence>
<keyword evidence="5" id="KW-1185">Reference proteome</keyword>
<feature type="transmembrane region" description="Helical" evidence="2">
    <location>
        <begin position="73"/>
        <end position="93"/>
    </location>
</feature>
<evidence type="ECO:0000256" key="2">
    <source>
        <dbReference type="SAM" id="Phobius"/>
    </source>
</evidence>
<gene>
    <name evidence="4" type="ORF">SE17_08790</name>
</gene>
<feature type="transmembrane region" description="Helical" evidence="2">
    <location>
        <begin position="196"/>
        <end position="220"/>
    </location>
</feature>
<dbReference type="InterPro" id="IPR037185">
    <property type="entry name" value="EmrE-like"/>
</dbReference>
<keyword evidence="2" id="KW-1133">Transmembrane helix</keyword>
<keyword evidence="2" id="KW-0472">Membrane</keyword>
<proteinExistence type="inferred from homology"/>
<dbReference type="Pfam" id="PF00892">
    <property type="entry name" value="EamA"/>
    <property type="match status" value="1"/>
</dbReference>